<organism evidence="2 3">
    <name type="scientific">Plastoroseomonas hellenica</name>
    <dbReference type="NCBI Taxonomy" id="2687306"/>
    <lineage>
        <taxon>Bacteria</taxon>
        <taxon>Pseudomonadati</taxon>
        <taxon>Pseudomonadota</taxon>
        <taxon>Alphaproteobacteria</taxon>
        <taxon>Acetobacterales</taxon>
        <taxon>Acetobacteraceae</taxon>
        <taxon>Plastoroseomonas</taxon>
    </lineage>
</organism>
<dbReference type="Proteomes" id="UP001196870">
    <property type="component" value="Unassembled WGS sequence"/>
</dbReference>
<evidence type="ECO:0000313" key="2">
    <source>
        <dbReference type="EMBL" id="MBR0662831.1"/>
    </source>
</evidence>
<gene>
    <name evidence="2" type="ORF">GXW71_00545</name>
</gene>
<proteinExistence type="predicted"/>
<evidence type="ECO:0000256" key="1">
    <source>
        <dbReference type="SAM" id="MobiDB-lite"/>
    </source>
</evidence>
<feature type="region of interest" description="Disordered" evidence="1">
    <location>
        <begin position="1"/>
        <end position="20"/>
    </location>
</feature>
<dbReference type="Gene3D" id="2.60.120.10">
    <property type="entry name" value="Jelly Rolls"/>
    <property type="match status" value="1"/>
</dbReference>
<protein>
    <recommendedName>
        <fullName evidence="4">5-deoxy-glucuronate isomerase</fullName>
    </recommendedName>
</protein>
<dbReference type="InterPro" id="IPR011051">
    <property type="entry name" value="RmlC_Cupin_sf"/>
</dbReference>
<reference evidence="3" key="1">
    <citation type="journal article" date="2021" name="Syst. Appl. Microbiol.">
        <title>Roseomonas hellenica sp. nov., isolated from roots of wild-growing Alkanna tinctoria.</title>
        <authorList>
            <person name="Rat A."/>
            <person name="Naranjo H.D."/>
            <person name="Lebbe L."/>
            <person name="Cnockaert M."/>
            <person name="Krigas N."/>
            <person name="Grigoriadou K."/>
            <person name="Maloupa E."/>
            <person name="Willems A."/>
        </authorList>
    </citation>
    <scope>NUCLEOTIDE SEQUENCE [LARGE SCALE GENOMIC DNA]</scope>
    <source>
        <strain evidence="3">LMG 31523</strain>
    </source>
</reference>
<comment type="caution">
    <text evidence="2">The sequence shown here is derived from an EMBL/GenBank/DDBJ whole genome shotgun (WGS) entry which is preliminary data.</text>
</comment>
<evidence type="ECO:0008006" key="4">
    <source>
        <dbReference type="Google" id="ProtNLM"/>
    </source>
</evidence>
<name>A0ABS5ERD2_9PROT</name>
<dbReference type="InterPro" id="IPR014710">
    <property type="entry name" value="RmlC-like_jellyroll"/>
</dbReference>
<keyword evidence="3" id="KW-1185">Reference proteome</keyword>
<dbReference type="RefSeq" id="WP_211850320.1">
    <property type="nucleotide sequence ID" value="NZ_JAAGBB010000001.1"/>
</dbReference>
<evidence type="ECO:0000313" key="3">
    <source>
        <dbReference type="Proteomes" id="UP001196870"/>
    </source>
</evidence>
<dbReference type="SUPFAM" id="SSF51182">
    <property type="entry name" value="RmlC-like cupins"/>
    <property type="match status" value="1"/>
</dbReference>
<dbReference type="EMBL" id="JAAGBB010000001">
    <property type="protein sequence ID" value="MBR0662831.1"/>
    <property type="molecule type" value="Genomic_DNA"/>
</dbReference>
<accession>A0ABS5ERD2</accession>
<sequence length="300" mass="32556">MYDASDPRAALAAKPGKPSATHFAGAEYARFHEGPPQIADAAGRTWLARGQNFVLAYTEATPGAVLAREAEWHESVVLLPDAGTSATIEAGAERVTSTGSAIVFVPPGPSRIVLPQGGRIVRLFTASAEDLATRCINAASYAAPHPNIPAFVPWPTPEGGCRLRAHSLDVAVEPGRFGRIFRGTTFMVNYLDPRHGPRDVTKLSPHHHDDFEQGSLALEGDFIHDLRWPWTTNMNEWREDEHARCPAPSLAVIPPPAIHTTRAIGPGLNQLVDIFCPPRMDFASKPGWVLNAADYPMPQE</sequence>